<dbReference type="PANTHER" id="PTHR33121:SF82">
    <property type="entry name" value="SIGNAL TRANSDUCTION PROTEIN CONTAINING A EAL DOMAIN"/>
    <property type="match status" value="1"/>
</dbReference>
<dbReference type="Proteomes" id="UP000185499">
    <property type="component" value="Chromosome"/>
</dbReference>
<dbReference type="GO" id="GO:0071111">
    <property type="term" value="F:cyclic-guanylate-specific phosphodiesterase activity"/>
    <property type="evidence" value="ECO:0007669"/>
    <property type="project" value="InterPro"/>
</dbReference>
<dbReference type="KEGG" id="lah:LA20533_08360"/>
<dbReference type="PROSITE" id="PS50883">
    <property type="entry name" value="EAL"/>
    <property type="match status" value="1"/>
</dbReference>
<evidence type="ECO:0000313" key="3">
    <source>
        <dbReference type="EMBL" id="APT19257.1"/>
    </source>
</evidence>
<protein>
    <submittedName>
        <fullName evidence="2">Diguanylate cyclase</fullName>
    </submittedName>
</protein>
<dbReference type="SUPFAM" id="SSF141868">
    <property type="entry name" value="EAL domain-like"/>
    <property type="match status" value="1"/>
</dbReference>
<dbReference type="KEGG" id="lah:LA20533_00190"/>
<dbReference type="Gene3D" id="3.20.20.450">
    <property type="entry name" value="EAL domain"/>
    <property type="match status" value="1"/>
</dbReference>
<dbReference type="EMBL" id="CP018888">
    <property type="protein sequence ID" value="APT17838.1"/>
    <property type="molecule type" value="Genomic_DNA"/>
</dbReference>
<accession>A0A1L6XA36</accession>
<feature type="domain" description="EAL" evidence="1">
    <location>
        <begin position="1"/>
        <end position="213"/>
    </location>
</feature>
<dbReference type="InterPro" id="IPR001633">
    <property type="entry name" value="EAL_dom"/>
</dbReference>
<organism evidence="2 4">
    <name type="scientific">Amylolactobacillus amylophilus DSM 20533 = JCM 1125</name>
    <dbReference type="NCBI Taxonomy" id="1423721"/>
    <lineage>
        <taxon>Bacteria</taxon>
        <taxon>Bacillati</taxon>
        <taxon>Bacillota</taxon>
        <taxon>Bacilli</taxon>
        <taxon>Lactobacillales</taxon>
        <taxon>Lactobacillaceae</taxon>
        <taxon>Amylolactobacillus</taxon>
    </lineage>
</organism>
<dbReference type="PANTHER" id="PTHR33121">
    <property type="entry name" value="CYCLIC DI-GMP PHOSPHODIESTERASE PDEF"/>
    <property type="match status" value="1"/>
</dbReference>
<dbReference type="InterPro" id="IPR035919">
    <property type="entry name" value="EAL_sf"/>
</dbReference>
<evidence type="ECO:0000259" key="1">
    <source>
        <dbReference type="PROSITE" id="PS50883"/>
    </source>
</evidence>
<sequence length="213" mass="24453">MTSVGYKLLMKVNTADGWRPLADFSKIPAKTIASILIGSMQKLALKVGYVSVNLNRQQLLTSEINEALIYVQNLLRPLKLVVELTEEDNPVEINFEDLQQALVNYQLRGIELSLDDVGTGLNQLDNVDRFMPYLSELKFALQNFEESVFDQEIQDKIVFLRDLAQKNNLRFILEGIESEEEDQLLNKMNITLRQGYYYGKPHILKLLDDDPDN</sequence>
<gene>
    <name evidence="2" type="ORF">LA20533_00190</name>
    <name evidence="3" type="ORF">LA20533_08360</name>
</gene>
<dbReference type="AlphaFoldDB" id="A0A1L6XA36"/>
<name>A0A1L6XA36_9LACO</name>
<dbReference type="InterPro" id="IPR050706">
    <property type="entry name" value="Cyclic-di-GMP_PDE-like"/>
</dbReference>
<dbReference type="Pfam" id="PF00563">
    <property type="entry name" value="EAL"/>
    <property type="match status" value="1"/>
</dbReference>
<dbReference type="SMART" id="SM00052">
    <property type="entry name" value="EAL"/>
    <property type="match status" value="1"/>
</dbReference>
<keyword evidence="4" id="KW-1185">Reference proteome</keyword>
<proteinExistence type="predicted"/>
<reference evidence="2 4" key="1">
    <citation type="submission" date="2016-12" db="EMBL/GenBank/DDBJ databases">
        <title>The whole genome sequencing and assembly of Lactobacillus amylophilus DSM 20533T strain.</title>
        <authorList>
            <person name="Lee Y.-J."/>
            <person name="Yi H."/>
            <person name="Bahn Y.-S."/>
            <person name="Kim J.F."/>
            <person name="Lee D.-W."/>
        </authorList>
    </citation>
    <scope>NUCLEOTIDE SEQUENCE [LARGE SCALE GENOMIC DNA]</scope>
    <source>
        <strain evidence="2 4">DSM 20533</strain>
    </source>
</reference>
<dbReference type="EMBL" id="CP018888">
    <property type="protein sequence ID" value="APT19257.1"/>
    <property type="molecule type" value="Genomic_DNA"/>
</dbReference>
<evidence type="ECO:0000313" key="4">
    <source>
        <dbReference type="Proteomes" id="UP000185499"/>
    </source>
</evidence>
<evidence type="ECO:0000313" key="2">
    <source>
        <dbReference type="EMBL" id="APT17838.1"/>
    </source>
</evidence>